<sequence length="268" mass="29825">MNKGSLYGSTGRGLIRWRQTDICDGRMEGAFADMWNELIDEVRGQQSCLDMLSAAWCAEYGTAGGRIFCGKGCHGCCTLAVNTTCAEAVIIAARLTDQQSEAVRLHVDCMRNHVYPGMELKEYLRMHRREIGSCPFLNREGACSIYAIRPLSCRSLLSTMDSHWCSEDFTSLSASVKQEFVESLDRQVVAFPTHYAASPQEMAQEMEARANRLMMEKFGFSLYGSLPVLVHLAREHGLAEACRKGKDDVVALITKTKLDNPLLLPLTP</sequence>
<reference evidence="1 2" key="1">
    <citation type="submission" date="2021-05" db="EMBL/GenBank/DDBJ databases">
        <title>The draft genome of Geobacter chapellei DSM 13688.</title>
        <authorList>
            <person name="Xu Z."/>
            <person name="Masuda Y."/>
            <person name="Itoh H."/>
            <person name="Senoo K."/>
        </authorList>
    </citation>
    <scope>NUCLEOTIDE SEQUENCE [LARGE SCALE GENOMIC DNA]</scope>
    <source>
        <strain evidence="1 2">DSM 13688</strain>
    </source>
</reference>
<organism evidence="1 2">
    <name type="scientific">Pelotalea chapellei</name>
    <dbReference type="NCBI Taxonomy" id="44671"/>
    <lineage>
        <taxon>Bacteria</taxon>
        <taxon>Pseudomonadati</taxon>
        <taxon>Thermodesulfobacteriota</taxon>
        <taxon>Desulfuromonadia</taxon>
        <taxon>Geobacterales</taxon>
        <taxon>Geobacteraceae</taxon>
        <taxon>Pelotalea</taxon>
    </lineage>
</organism>
<comment type="caution">
    <text evidence="1">The sequence shown here is derived from an EMBL/GenBank/DDBJ whole genome shotgun (WGS) entry which is preliminary data.</text>
</comment>
<evidence type="ECO:0000313" key="2">
    <source>
        <dbReference type="Proteomes" id="UP000784128"/>
    </source>
</evidence>
<proteinExistence type="predicted"/>
<gene>
    <name evidence="1" type="ORF">KJB30_14880</name>
</gene>
<dbReference type="EMBL" id="JAHDYS010000016">
    <property type="protein sequence ID" value="MBT1073076.1"/>
    <property type="molecule type" value="Genomic_DNA"/>
</dbReference>
<keyword evidence="2" id="KW-1185">Reference proteome</keyword>
<dbReference type="InterPro" id="IPR005358">
    <property type="entry name" value="Puta_zinc/iron-chelating_dom"/>
</dbReference>
<dbReference type="Proteomes" id="UP000784128">
    <property type="component" value="Unassembled WGS sequence"/>
</dbReference>
<name>A0ABS5UBL7_9BACT</name>
<dbReference type="RefSeq" id="WP_214300737.1">
    <property type="nucleotide sequence ID" value="NZ_JAHDYS010000016.1"/>
</dbReference>
<accession>A0ABS5UBL7</accession>
<evidence type="ECO:0000313" key="1">
    <source>
        <dbReference type="EMBL" id="MBT1073076.1"/>
    </source>
</evidence>
<protein>
    <submittedName>
        <fullName evidence="1">YkgJ family cysteine cluster protein</fullName>
    </submittedName>
</protein>
<dbReference type="Pfam" id="PF03692">
    <property type="entry name" value="CxxCxxCC"/>
    <property type="match status" value="1"/>
</dbReference>